<protein>
    <submittedName>
        <fullName evidence="1">Unnamed protein product</fullName>
    </submittedName>
</protein>
<comment type="caution">
    <text evidence="1">The sequence shown here is derived from an EMBL/GenBank/DDBJ whole genome shotgun (WGS) entry which is preliminary data.</text>
</comment>
<organism evidence="1 2">
    <name type="scientific">Phytophthora fragariaefolia</name>
    <dbReference type="NCBI Taxonomy" id="1490495"/>
    <lineage>
        <taxon>Eukaryota</taxon>
        <taxon>Sar</taxon>
        <taxon>Stramenopiles</taxon>
        <taxon>Oomycota</taxon>
        <taxon>Peronosporomycetes</taxon>
        <taxon>Peronosporales</taxon>
        <taxon>Peronosporaceae</taxon>
        <taxon>Phytophthora</taxon>
    </lineage>
</organism>
<dbReference type="AlphaFoldDB" id="A0A9W6YGI5"/>
<sequence length="103" mass="11274">MASPPMSPSTVEQVVAAIFAEVPRVVTWRDQNKPQRSAAETMPDEVCKSLRGLELIDDGDIFLDSGSGAGNIVAHAVIATNVYRAIEIKLREDIIGRQFYSNK</sequence>
<evidence type="ECO:0000313" key="1">
    <source>
        <dbReference type="EMBL" id="GMF62837.1"/>
    </source>
</evidence>
<proteinExistence type="predicted"/>
<reference evidence="1" key="1">
    <citation type="submission" date="2023-04" db="EMBL/GenBank/DDBJ databases">
        <title>Phytophthora fragariaefolia NBRC 109709.</title>
        <authorList>
            <person name="Ichikawa N."/>
            <person name="Sato H."/>
            <person name="Tonouchi N."/>
        </authorList>
    </citation>
    <scope>NUCLEOTIDE SEQUENCE</scope>
    <source>
        <strain evidence="1">NBRC 109709</strain>
    </source>
</reference>
<dbReference type="Proteomes" id="UP001165121">
    <property type="component" value="Unassembled WGS sequence"/>
</dbReference>
<dbReference type="Gene3D" id="3.40.50.150">
    <property type="entry name" value="Vaccinia Virus protein VP39"/>
    <property type="match status" value="1"/>
</dbReference>
<dbReference type="OrthoDB" id="128113at2759"/>
<keyword evidence="2" id="KW-1185">Reference proteome</keyword>
<dbReference type="EMBL" id="BSXT01006695">
    <property type="protein sequence ID" value="GMF62837.1"/>
    <property type="molecule type" value="Genomic_DNA"/>
</dbReference>
<dbReference type="InterPro" id="IPR029063">
    <property type="entry name" value="SAM-dependent_MTases_sf"/>
</dbReference>
<accession>A0A9W6YGI5</accession>
<gene>
    <name evidence="1" type="ORF">Pfra01_002740500</name>
</gene>
<evidence type="ECO:0000313" key="2">
    <source>
        <dbReference type="Proteomes" id="UP001165121"/>
    </source>
</evidence>
<name>A0A9W6YGI5_9STRA</name>